<proteinExistence type="predicted"/>
<keyword evidence="1 2" id="KW-0694">RNA-binding</keyword>
<keyword evidence="5" id="KW-1185">Reference proteome</keyword>
<dbReference type="SUPFAM" id="SSF54928">
    <property type="entry name" value="RNA-binding domain, RBD"/>
    <property type="match status" value="1"/>
</dbReference>
<sequence>MRLANLQRTSPQPKQSSKLDQSLSDIIASKPKTRAGGNRGGRGGGAAAAGGRKRGSASTNNAKSQAVGAAAPRGTARNSQKPPVVIPGRLPPGQKDNGSKVIVSNLPLDVTENQVKELFSSTIGPLKRVIMSFRANGQSTGNCTVEFQRAEDGNRAYNQYNNRLIDGKRQLRIEVVVDPAKAAAQLVQVAPQVARGAGPTRGGAAGRGRNGAGGRGGAAGASSKPKRAARPAKSAEDLDAEMEDYAKNADKPAAA</sequence>
<dbReference type="EMBL" id="CAJHJF010008336">
    <property type="protein sequence ID" value="CAD6966176.1"/>
    <property type="molecule type" value="Genomic_DNA"/>
</dbReference>
<dbReference type="Pfam" id="PF00076">
    <property type="entry name" value="RRM_1"/>
    <property type="match status" value="1"/>
</dbReference>
<feature type="region of interest" description="Disordered" evidence="3">
    <location>
        <begin position="194"/>
        <end position="255"/>
    </location>
</feature>
<dbReference type="InterPro" id="IPR012677">
    <property type="entry name" value="Nucleotide-bd_a/b_plait_sf"/>
</dbReference>
<protein>
    <submittedName>
        <fullName evidence="4">Uncharacterized protein</fullName>
    </submittedName>
</protein>
<evidence type="ECO:0000313" key="5">
    <source>
        <dbReference type="Proteomes" id="UP000836404"/>
    </source>
</evidence>
<dbReference type="GO" id="GO:0005634">
    <property type="term" value="C:nucleus"/>
    <property type="evidence" value="ECO:0007669"/>
    <property type="project" value="TreeGrafter"/>
</dbReference>
<feature type="compositionally biased region" description="Gly residues" evidence="3">
    <location>
        <begin position="37"/>
        <end position="48"/>
    </location>
</feature>
<dbReference type="SMART" id="SM01218">
    <property type="entry name" value="FoP_duplication"/>
    <property type="match status" value="1"/>
</dbReference>
<feature type="compositionally biased region" description="Basic and acidic residues" evidence="3">
    <location>
        <begin position="244"/>
        <end position="255"/>
    </location>
</feature>
<dbReference type="Gene3D" id="3.30.70.330">
    <property type="match status" value="1"/>
</dbReference>
<name>A0A9N8MBY1_9BASI</name>
<evidence type="ECO:0000256" key="2">
    <source>
        <dbReference type="PROSITE-ProRule" id="PRU00176"/>
    </source>
</evidence>
<organism evidence="4 5">
    <name type="scientific">Tilletia laevis</name>
    <dbReference type="NCBI Taxonomy" id="157183"/>
    <lineage>
        <taxon>Eukaryota</taxon>
        <taxon>Fungi</taxon>
        <taxon>Dikarya</taxon>
        <taxon>Basidiomycota</taxon>
        <taxon>Ustilaginomycotina</taxon>
        <taxon>Exobasidiomycetes</taxon>
        <taxon>Tilletiales</taxon>
        <taxon>Tilletiaceae</taxon>
        <taxon>Tilletia</taxon>
    </lineage>
</organism>
<dbReference type="InterPro" id="IPR051229">
    <property type="entry name" value="ALYREF_mRNA_export"/>
</dbReference>
<dbReference type="InterPro" id="IPR025715">
    <property type="entry name" value="FoP_C"/>
</dbReference>
<evidence type="ECO:0000256" key="1">
    <source>
        <dbReference type="ARBA" id="ARBA00022884"/>
    </source>
</evidence>
<gene>
    <name evidence="4" type="ORF">JKILLFL_G7575</name>
</gene>
<dbReference type="AlphaFoldDB" id="A0A9N8MBY1"/>
<dbReference type="InterPro" id="IPR035979">
    <property type="entry name" value="RBD_domain_sf"/>
</dbReference>
<dbReference type="InterPro" id="IPR000504">
    <property type="entry name" value="RRM_dom"/>
</dbReference>
<dbReference type="Proteomes" id="UP000836404">
    <property type="component" value="Unassembled WGS sequence"/>
</dbReference>
<dbReference type="PANTHER" id="PTHR19965:SF35">
    <property type="entry name" value="RNA ANNEALING PROTEIN YRA1"/>
    <property type="match status" value="1"/>
</dbReference>
<reference evidence="4 5" key="1">
    <citation type="submission" date="2020-10" db="EMBL/GenBank/DDBJ databases">
        <authorList>
            <person name="Sedaghatjoo S."/>
        </authorList>
    </citation>
    <scope>NUCLEOTIDE SEQUENCE [LARGE SCALE GENOMIC DNA]</scope>
    <source>
        <strain evidence="4 5">LLFL</strain>
    </source>
</reference>
<accession>A0A9N8MBY1</accession>
<dbReference type="Pfam" id="PF13865">
    <property type="entry name" value="FoP_duplication"/>
    <property type="match status" value="1"/>
</dbReference>
<evidence type="ECO:0000256" key="3">
    <source>
        <dbReference type="SAM" id="MobiDB-lite"/>
    </source>
</evidence>
<dbReference type="SMART" id="SM00360">
    <property type="entry name" value="RRM"/>
    <property type="match status" value="1"/>
</dbReference>
<dbReference type="GO" id="GO:0003729">
    <property type="term" value="F:mRNA binding"/>
    <property type="evidence" value="ECO:0007669"/>
    <property type="project" value="TreeGrafter"/>
</dbReference>
<dbReference type="PANTHER" id="PTHR19965">
    <property type="entry name" value="RNA AND EXPORT FACTOR BINDING PROTEIN"/>
    <property type="match status" value="1"/>
</dbReference>
<feature type="compositionally biased region" description="Gly residues" evidence="3">
    <location>
        <begin position="199"/>
        <end position="219"/>
    </location>
</feature>
<feature type="compositionally biased region" description="Polar residues" evidence="3">
    <location>
        <begin position="1"/>
        <end position="24"/>
    </location>
</feature>
<dbReference type="PROSITE" id="PS50102">
    <property type="entry name" value="RRM"/>
    <property type="match status" value="1"/>
</dbReference>
<comment type="caution">
    <text evidence="4">The sequence shown here is derived from an EMBL/GenBank/DDBJ whole genome shotgun (WGS) entry which is preliminary data.</text>
</comment>
<evidence type="ECO:0000313" key="4">
    <source>
        <dbReference type="EMBL" id="CAD6966176.1"/>
    </source>
</evidence>
<feature type="region of interest" description="Disordered" evidence="3">
    <location>
        <begin position="1"/>
        <end position="98"/>
    </location>
</feature>